<name>A0AAV2S5M6_MEGNR</name>
<dbReference type="Pfam" id="PF20179">
    <property type="entry name" value="MSS51_C"/>
    <property type="match status" value="1"/>
</dbReference>
<sequence length="396" mass="46121">AFCKEFPLRIGKDEIWWYFLPDSMKVGSESHDQLIRELTRRSHRMQLMKNIHNRKTIGMNQVSRHCRYPGCTVTAINLLFCCKCLEVCYCSKGHQEDDTEHRQICNKTYIMMNSYTRNNSTLSIPYMKAYPATNEYRPLRGGKTQIAENIISEITEAVVTEDIVDKWTKTQVEILSDRLAMPFTILYCLQKLGVGQLCTPLAKVTTLNIHLMTALPLFDLQMWELLLHRLPELKNLNITYVGCAGLNWHPNNVHNTMLKLERCKDCEKKDRIVSIKVLLSHYHMYFSSEDYIEPDVVAIFGYNKKLLDSKSVDKEDVNELTSLRNMTYNKDTLLIVTDHEDLWLKLATSEINNARPIDILLPIFINPLKAEGHIENMKKHGKRFNILRYLTCVQKK</sequence>
<reference evidence="2 3" key="1">
    <citation type="submission" date="2024-05" db="EMBL/GenBank/DDBJ databases">
        <authorList>
            <person name="Wallberg A."/>
        </authorList>
    </citation>
    <scope>NUCLEOTIDE SEQUENCE [LARGE SCALE GENOMIC DNA]</scope>
</reference>
<accession>A0AAV2S5M6</accession>
<evidence type="ECO:0000259" key="1">
    <source>
        <dbReference type="Pfam" id="PF20179"/>
    </source>
</evidence>
<evidence type="ECO:0000313" key="2">
    <source>
        <dbReference type="EMBL" id="CAL4161431.1"/>
    </source>
</evidence>
<organism evidence="2 3">
    <name type="scientific">Meganyctiphanes norvegica</name>
    <name type="common">Northern krill</name>
    <name type="synonym">Thysanopoda norvegica</name>
    <dbReference type="NCBI Taxonomy" id="48144"/>
    <lineage>
        <taxon>Eukaryota</taxon>
        <taxon>Metazoa</taxon>
        <taxon>Ecdysozoa</taxon>
        <taxon>Arthropoda</taxon>
        <taxon>Crustacea</taxon>
        <taxon>Multicrustacea</taxon>
        <taxon>Malacostraca</taxon>
        <taxon>Eumalacostraca</taxon>
        <taxon>Eucarida</taxon>
        <taxon>Euphausiacea</taxon>
        <taxon>Euphausiidae</taxon>
        <taxon>Meganyctiphanes</taxon>
    </lineage>
</organism>
<evidence type="ECO:0000313" key="3">
    <source>
        <dbReference type="Proteomes" id="UP001497623"/>
    </source>
</evidence>
<dbReference type="EMBL" id="CAXKWB010044811">
    <property type="protein sequence ID" value="CAL4161431.1"/>
    <property type="molecule type" value="Genomic_DNA"/>
</dbReference>
<dbReference type="PANTHER" id="PTHR28069">
    <property type="entry name" value="GH20023P"/>
    <property type="match status" value="1"/>
</dbReference>
<dbReference type="AlphaFoldDB" id="A0AAV2S5M6"/>
<proteinExistence type="predicted"/>
<feature type="non-terminal residue" evidence="2">
    <location>
        <position position="1"/>
    </location>
</feature>
<dbReference type="PANTHER" id="PTHR28069:SF2">
    <property type="entry name" value="GH20023P"/>
    <property type="match status" value="1"/>
</dbReference>
<keyword evidence="3" id="KW-1185">Reference proteome</keyword>
<feature type="domain" description="Mitochondrial splicing suppressor 51-like C-terminal" evidence="1">
    <location>
        <begin position="182"/>
        <end position="368"/>
    </location>
</feature>
<dbReference type="Proteomes" id="UP001497623">
    <property type="component" value="Unassembled WGS sequence"/>
</dbReference>
<gene>
    <name evidence="2" type="ORF">MNOR_LOCUS32637</name>
</gene>
<protein>
    <recommendedName>
        <fullName evidence="1">Mitochondrial splicing suppressor 51-like C-terminal domain-containing protein</fullName>
    </recommendedName>
</protein>
<comment type="caution">
    <text evidence="2">The sequence shown here is derived from an EMBL/GenBank/DDBJ whole genome shotgun (WGS) entry which is preliminary data.</text>
</comment>
<dbReference type="InterPro" id="IPR046824">
    <property type="entry name" value="Mss51-like_C"/>
</dbReference>